<evidence type="ECO:0000313" key="3">
    <source>
        <dbReference type="Proteomes" id="UP000015104"/>
    </source>
</evidence>
<protein>
    <submittedName>
        <fullName evidence="2">Uncharacterized protein</fullName>
    </submittedName>
</protein>
<dbReference type="EnsemblMetazoa" id="tetur17g03955.1">
    <property type="protein sequence ID" value="tetur17g03955.1"/>
    <property type="gene ID" value="tetur17g03955"/>
</dbReference>
<name>T1KQF7_TETUR</name>
<dbReference type="Proteomes" id="UP000015104">
    <property type="component" value="Unassembled WGS sequence"/>
</dbReference>
<sequence>MEHEFPKRIRDGTKRFQTITSISRSFYKDDLTKSIGIKHGESEATAAAELEYPDDAESHQLDHRPDTADGPETNAPDETADDFDNVELPLLPVDVGPDGESEAAAAAQLVALMSIG</sequence>
<keyword evidence="3" id="KW-1185">Reference proteome</keyword>
<dbReference type="AlphaFoldDB" id="T1KQF7"/>
<feature type="compositionally biased region" description="Basic and acidic residues" evidence="1">
    <location>
        <begin position="56"/>
        <end position="67"/>
    </location>
</feature>
<dbReference type="EMBL" id="CAEY01000342">
    <property type="status" value="NOT_ANNOTATED_CDS"/>
    <property type="molecule type" value="Genomic_DNA"/>
</dbReference>
<proteinExistence type="predicted"/>
<accession>T1KQF7</accession>
<evidence type="ECO:0000313" key="2">
    <source>
        <dbReference type="EnsemblMetazoa" id="tetur17g03955.1"/>
    </source>
</evidence>
<feature type="region of interest" description="Disordered" evidence="1">
    <location>
        <begin position="42"/>
        <end position="84"/>
    </location>
</feature>
<reference evidence="2" key="2">
    <citation type="submission" date="2015-06" db="UniProtKB">
        <authorList>
            <consortium name="EnsemblMetazoa"/>
        </authorList>
    </citation>
    <scope>IDENTIFICATION</scope>
</reference>
<reference evidence="3" key="1">
    <citation type="submission" date="2011-08" db="EMBL/GenBank/DDBJ databases">
        <authorList>
            <person name="Rombauts S."/>
        </authorList>
    </citation>
    <scope>NUCLEOTIDE SEQUENCE</scope>
    <source>
        <strain evidence="3">London</strain>
    </source>
</reference>
<evidence type="ECO:0000256" key="1">
    <source>
        <dbReference type="SAM" id="MobiDB-lite"/>
    </source>
</evidence>
<organism evidence="2 3">
    <name type="scientific">Tetranychus urticae</name>
    <name type="common">Two-spotted spider mite</name>
    <dbReference type="NCBI Taxonomy" id="32264"/>
    <lineage>
        <taxon>Eukaryota</taxon>
        <taxon>Metazoa</taxon>
        <taxon>Ecdysozoa</taxon>
        <taxon>Arthropoda</taxon>
        <taxon>Chelicerata</taxon>
        <taxon>Arachnida</taxon>
        <taxon>Acari</taxon>
        <taxon>Acariformes</taxon>
        <taxon>Trombidiformes</taxon>
        <taxon>Prostigmata</taxon>
        <taxon>Eleutherengona</taxon>
        <taxon>Raphignathae</taxon>
        <taxon>Tetranychoidea</taxon>
        <taxon>Tetranychidae</taxon>
        <taxon>Tetranychus</taxon>
    </lineage>
</organism>
<dbReference type="HOGENOM" id="CLU_2099960_0_0_1"/>